<dbReference type="EMBL" id="UINC01013582">
    <property type="protein sequence ID" value="SVA58586.1"/>
    <property type="molecule type" value="Genomic_DNA"/>
</dbReference>
<organism evidence="10">
    <name type="scientific">marine metagenome</name>
    <dbReference type="NCBI Taxonomy" id="408172"/>
    <lineage>
        <taxon>unclassified sequences</taxon>
        <taxon>metagenomes</taxon>
        <taxon>ecological metagenomes</taxon>
    </lineage>
</organism>
<dbReference type="PANTHER" id="PTHR32196">
    <property type="entry name" value="ABC TRANSPORTER PERMEASE PROTEIN YPHD-RELATED-RELATED"/>
    <property type="match status" value="1"/>
</dbReference>
<protein>
    <recommendedName>
        <fullName evidence="11">ABC transporter permease</fullName>
    </recommendedName>
</protein>
<gene>
    <name evidence="10" type="ORF">METZ01_LOCUS111440</name>
</gene>
<evidence type="ECO:0000256" key="4">
    <source>
        <dbReference type="ARBA" id="ARBA00022519"/>
    </source>
</evidence>
<dbReference type="AlphaFoldDB" id="A0A381X1B7"/>
<evidence type="ECO:0000313" key="10">
    <source>
        <dbReference type="EMBL" id="SVA58586.1"/>
    </source>
</evidence>
<dbReference type="GO" id="GO:0022857">
    <property type="term" value="F:transmembrane transporter activity"/>
    <property type="evidence" value="ECO:0007669"/>
    <property type="project" value="InterPro"/>
</dbReference>
<feature type="transmembrane region" description="Helical" evidence="9">
    <location>
        <begin position="167"/>
        <end position="187"/>
    </location>
</feature>
<feature type="transmembrane region" description="Helical" evidence="9">
    <location>
        <begin position="70"/>
        <end position="87"/>
    </location>
</feature>
<evidence type="ECO:0000256" key="9">
    <source>
        <dbReference type="SAM" id="Phobius"/>
    </source>
</evidence>
<feature type="transmembrane region" description="Helical" evidence="9">
    <location>
        <begin position="44"/>
        <end position="64"/>
    </location>
</feature>
<reference evidence="10" key="1">
    <citation type="submission" date="2018-05" db="EMBL/GenBank/DDBJ databases">
        <authorList>
            <person name="Lanie J.A."/>
            <person name="Ng W.-L."/>
            <person name="Kazmierczak K.M."/>
            <person name="Andrzejewski T.M."/>
            <person name="Davidsen T.M."/>
            <person name="Wayne K.J."/>
            <person name="Tettelin H."/>
            <person name="Glass J.I."/>
            <person name="Rusch D."/>
            <person name="Podicherti R."/>
            <person name="Tsui H.-C.T."/>
            <person name="Winkler M.E."/>
        </authorList>
    </citation>
    <scope>NUCLEOTIDE SEQUENCE</scope>
</reference>
<keyword evidence="6 9" id="KW-0812">Transmembrane</keyword>
<dbReference type="InterPro" id="IPR001851">
    <property type="entry name" value="ABC_transp_permease"/>
</dbReference>
<evidence type="ECO:0000256" key="8">
    <source>
        <dbReference type="ARBA" id="ARBA00023136"/>
    </source>
</evidence>
<sequence length="326" mass="35631">MNSKKILKSIITRPEFAALAIFIIIAIVFYLINDRFLSVRNLRVLFTISPEIALIAMGVIILMVSGEFDLSVGSVFALSGVVMVILTNEGVDPWVSITISLIICLFIGYVNSVITLRFGIPSFIATLGTMFMVRSLAIVVVKAEFPVFPLEAMEWPRALLANPIPGTIFRMSFIWFVLIFLLLTFYLHRSNYGNWSYSTGANRAAAAAMGVNTNNVKIRNFILCSFLAGLSGIFMVLRTKAAFPSTGIGYELQAIAAAVIGGASLFGGIGTVFGACVGAFLLKFLDNGLVMARLDVNWFRFAVGTLLIVAVILNTNLRRLGIRMKE</sequence>
<evidence type="ECO:0000256" key="7">
    <source>
        <dbReference type="ARBA" id="ARBA00022989"/>
    </source>
</evidence>
<feature type="transmembrane region" description="Helical" evidence="9">
    <location>
        <begin position="218"/>
        <end position="237"/>
    </location>
</feature>
<comment type="subcellular location">
    <subcellularLocation>
        <location evidence="1">Cell membrane</location>
        <topology evidence="1">Multi-pass membrane protein</topology>
    </subcellularLocation>
</comment>
<accession>A0A381X1B7</accession>
<feature type="transmembrane region" description="Helical" evidence="9">
    <location>
        <begin position="16"/>
        <end position="32"/>
    </location>
</feature>
<dbReference type="PANTHER" id="PTHR32196:SF32">
    <property type="entry name" value="XYLOSE TRANSPORT SYSTEM PERMEASE PROTEIN XYLH"/>
    <property type="match status" value="1"/>
</dbReference>
<keyword evidence="4" id="KW-0997">Cell inner membrane</keyword>
<dbReference type="CDD" id="cd06579">
    <property type="entry name" value="TM_PBP1_transp_AraH_like"/>
    <property type="match status" value="1"/>
</dbReference>
<keyword evidence="7 9" id="KW-1133">Transmembrane helix</keyword>
<evidence type="ECO:0000256" key="5">
    <source>
        <dbReference type="ARBA" id="ARBA00022597"/>
    </source>
</evidence>
<evidence type="ECO:0000256" key="2">
    <source>
        <dbReference type="ARBA" id="ARBA00022448"/>
    </source>
</evidence>
<dbReference type="Pfam" id="PF02653">
    <property type="entry name" value="BPD_transp_2"/>
    <property type="match status" value="1"/>
</dbReference>
<feature type="transmembrane region" description="Helical" evidence="9">
    <location>
        <begin position="94"/>
        <end position="114"/>
    </location>
</feature>
<keyword evidence="2" id="KW-0813">Transport</keyword>
<evidence type="ECO:0000256" key="3">
    <source>
        <dbReference type="ARBA" id="ARBA00022475"/>
    </source>
</evidence>
<keyword evidence="5" id="KW-0762">Sugar transport</keyword>
<proteinExistence type="predicted"/>
<name>A0A381X1B7_9ZZZZ</name>
<evidence type="ECO:0000256" key="1">
    <source>
        <dbReference type="ARBA" id="ARBA00004651"/>
    </source>
</evidence>
<feature type="transmembrane region" description="Helical" evidence="9">
    <location>
        <begin position="258"/>
        <end position="285"/>
    </location>
</feature>
<evidence type="ECO:0000256" key="6">
    <source>
        <dbReference type="ARBA" id="ARBA00022692"/>
    </source>
</evidence>
<dbReference type="GO" id="GO:0005886">
    <property type="term" value="C:plasma membrane"/>
    <property type="evidence" value="ECO:0007669"/>
    <property type="project" value="UniProtKB-SubCell"/>
</dbReference>
<keyword evidence="3" id="KW-1003">Cell membrane</keyword>
<keyword evidence="8 9" id="KW-0472">Membrane</keyword>
<feature type="transmembrane region" description="Helical" evidence="9">
    <location>
        <begin position="297"/>
        <end position="317"/>
    </location>
</feature>
<evidence type="ECO:0008006" key="11">
    <source>
        <dbReference type="Google" id="ProtNLM"/>
    </source>
</evidence>